<organism evidence="7 8">
    <name type="scientific">Pseudomonas frederiksbergensis</name>
    <dbReference type="NCBI Taxonomy" id="104087"/>
    <lineage>
        <taxon>Bacteria</taxon>
        <taxon>Pseudomonadati</taxon>
        <taxon>Pseudomonadota</taxon>
        <taxon>Gammaproteobacteria</taxon>
        <taxon>Pseudomonadales</taxon>
        <taxon>Pseudomonadaceae</taxon>
        <taxon>Pseudomonas</taxon>
    </lineage>
</organism>
<keyword evidence="4 6" id="KW-1133">Transmembrane helix</keyword>
<comment type="caution">
    <text evidence="7">The sequence shown here is derived from an EMBL/GenBank/DDBJ whole genome shotgun (WGS) entry which is preliminary data.</text>
</comment>
<dbReference type="GO" id="GO:0005886">
    <property type="term" value="C:plasma membrane"/>
    <property type="evidence" value="ECO:0007669"/>
    <property type="project" value="UniProtKB-SubCell"/>
</dbReference>
<sequence>MVAVTIYPVMVGVGVMAGFMSGLFGIGGGIIVTPLLVLIYPILSGQKLPIEVVTGLSSAQGFFSSLVSFALHRIKFQPDWRVIRSFAVPMAVANFFASLHADAFSENFILFVFGLLGLMSLLVTYLFHKPVALLCNHQSLSLPLIGLVLGVLCGLVGQGGGFIYLPVLISLFGLQIKQAISTSALIGIIGASGALFGRVGSTMDFLGYTGELVLGILVGGFLGAMLSHRLDSRHLKQALNAFVLLCSIQLMLRLLI</sequence>
<dbReference type="EMBL" id="MOBM01000004">
    <property type="protein sequence ID" value="RON19457.1"/>
    <property type="molecule type" value="Genomic_DNA"/>
</dbReference>
<reference evidence="7 8" key="1">
    <citation type="submission" date="2016-10" db="EMBL/GenBank/DDBJ databases">
        <title>Comparative genome analysis of multiple Pseudomonas spp. focuses on biocontrol and plant growth promoting traits.</title>
        <authorList>
            <person name="Tao X.-Y."/>
            <person name="Taylor C.G."/>
        </authorList>
    </citation>
    <scope>NUCLEOTIDE SEQUENCE [LARGE SCALE GENOMIC DNA]</scope>
    <source>
        <strain evidence="7 8">36C6</strain>
    </source>
</reference>
<dbReference type="PANTHER" id="PTHR43483">
    <property type="entry name" value="MEMBRANE TRANSPORTER PROTEIN HI_0806-RELATED"/>
    <property type="match status" value="1"/>
</dbReference>
<keyword evidence="5 6" id="KW-0472">Membrane</keyword>
<evidence type="ECO:0000256" key="1">
    <source>
        <dbReference type="ARBA" id="ARBA00004141"/>
    </source>
</evidence>
<protein>
    <recommendedName>
        <fullName evidence="6">Probable membrane transporter protein</fullName>
    </recommendedName>
</protein>
<accession>A0A423I1Z9</accession>
<evidence type="ECO:0000256" key="4">
    <source>
        <dbReference type="ARBA" id="ARBA00022989"/>
    </source>
</evidence>
<evidence type="ECO:0000313" key="8">
    <source>
        <dbReference type="Proteomes" id="UP000284002"/>
    </source>
</evidence>
<keyword evidence="3 6" id="KW-0812">Transmembrane</keyword>
<comment type="similarity">
    <text evidence="2 6">Belongs to the 4-toluene sulfonate uptake permease (TSUP) (TC 2.A.102) family.</text>
</comment>
<proteinExistence type="inferred from homology"/>
<evidence type="ECO:0000313" key="7">
    <source>
        <dbReference type="EMBL" id="RON19457.1"/>
    </source>
</evidence>
<feature type="transmembrane region" description="Helical" evidence="6">
    <location>
        <begin position="140"/>
        <end position="167"/>
    </location>
</feature>
<dbReference type="PANTHER" id="PTHR43483:SF3">
    <property type="entry name" value="MEMBRANE TRANSPORTER PROTEIN HI_0806-RELATED"/>
    <property type="match status" value="1"/>
</dbReference>
<comment type="subcellular location">
    <subcellularLocation>
        <location evidence="6">Cell membrane</location>
        <topology evidence="6">Multi-pass membrane protein</topology>
    </subcellularLocation>
    <subcellularLocation>
        <location evidence="1">Membrane</location>
        <topology evidence="1">Multi-pass membrane protein</topology>
    </subcellularLocation>
</comment>
<feature type="transmembrane region" description="Helical" evidence="6">
    <location>
        <begin position="205"/>
        <end position="226"/>
    </location>
</feature>
<evidence type="ECO:0000256" key="3">
    <source>
        <dbReference type="ARBA" id="ARBA00022692"/>
    </source>
</evidence>
<feature type="transmembrane region" description="Helical" evidence="6">
    <location>
        <begin position="15"/>
        <end position="40"/>
    </location>
</feature>
<feature type="transmembrane region" description="Helical" evidence="6">
    <location>
        <begin position="179"/>
        <end position="199"/>
    </location>
</feature>
<dbReference type="InterPro" id="IPR002781">
    <property type="entry name" value="TM_pro_TauE-like"/>
</dbReference>
<dbReference type="AlphaFoldDB" id="A0A423I1Z9"/>
<feature type="transmembrane region" description="Helical" evidence="6">
    <location>
        <begin position="52"/>
        <end position="71"/>
    </location>
</feature>
<feature type="transmembrane region" description="Helical" evidence="6">
    <location>
        <begin position="83"/>
        <end position="101"/>
    </location>
</feature>
<gene>
    <name evidence="7" type="ORF">BK662_02460</name>
</gene>
<dbReference type="RefSeq" id="WP_123356449.1">
    <property type="nucleotide sequence ID" value="NZ_MOBM01000004.1"/>
</dbReference>
<keyword evidence="6" id="KW-1003">Cell membrane</keyword>
<evidence type="ECO:0000256" key="2">
    <source>
        <dbReference type="ARBA" id="ARBA00009142"/>
    </source>
</evidence>
<dbReference type="Pfam" id="PF01925">
    <property type="entry name" value="TauE"/>
    <property type="match status" value="1"/>
</dbReference>
<evidence type="ECO:0000256" key="5">
    <source>
        <dbReference type="ARBA" id="ARBA00023136"/>
    </source>
</evidence>
<feature type="transmembrane region" description="Helical" evidence="6">
    <location>
        <begin position="108"/>
        <end position="128"/>
    </location>
</feature>
<feature type="transmembrane region" description="Helical" evidence="6">
    <location>
        <begin position="238"/>
        <end position="255"/>
    </location>
</feature>
<name>A0A423I1Z9_9PSED</name>
<evidence type="ECO:0000256" key="6">
    <source>
        <dbReference type="RuleBase" id="RU363041"/>
    </source>
</evidence>
<dbReference type="Proteomes" id="UP000284002">
    <property type="component" value="Unassembled WGS sequence"/>
</dbReference>